<gene>
    <name evidence="2" type="ORF">EDC37_101216</name>
</gene>
<evidence type="ECO:0000313" key="3">
    <source>
        <dbReference type="Proteomes" id="UP000295188"/>
    </source>
</evidence>
<comment type="caution">
    <text evidence="2">The sequence shown here is derived from an EMBL/GenBank/DDBJ whole genome shotgun (WGS) entry which is preliminary data.</text>
</comment>
<protein>
    <submittedName>
        <fullName evidence="2">Uncharacterized protein</fullName>
    </submittedName>
</protein>
<keyword evidence="3" id="KW-1185">Reference proteome</keyword>
<dbReference type="RefSeq" id="WP_132547010.1">
    <property type="nucleotide sequence ID" value="NZ_SMAA01000001.1"/>
</dbReference>
<evidence type="ECO:0000256" key="1">
    <source>
        <dbReference type="SAM" id="SignalP"/>
    </source>
</evidence>
<evidence type="ECO:0000313" key="2">
    <source>
        <dbReference type="EMBL" id="TCS82044.1"/>
    </source>
</evidence>
<dbReference type="Proteomes" id="UP000295188">
    <property type="component" value="Unassembled WGS sequence"/>
</dbReference>
<proteinExistence type="predicted"/>
<sequence>MQKKIILFIFGLVLLFTASVSAEEQPAATAADDNWVAITLGHGNDDVFYFDKTSLHYDLDEKGNINKDIVDYKERQVNRDTSTLENGYYSITDCKINLKNGSLLLGEETFYKSNGEKRWSDTPKYLVWYTVNPGTVGWSRYSAVAQYVAQFPDAVKSE</sequence>
<name>A0A4R3KFA1_9FIRM</name>
<organism evidence="2 3">
    <name type="scientific">Pectinatus cerevisiiphilus</name>
    <dbReference type="NCBI Taxonomy" id="86956"/>
    <lineage>
        <taxon>Bacteria</taxon>
        <taxon>Bacillati</taxon>
        <taxon>Bacillota</taxon>
        <taxon>Negativicutes</taxon>
        <taxon>Selenomonadales</taxon>
        <taxon>Selenomonadaceae</taxon>
        <taxon>Pectinatus</taxon>
    </lineage>
</organism>
<feature type="signal peptide" evidence="1">
    <location>
        <begin position="1"/>
        <end position="22"/>
    </location>
</feature>
<dbReference type="AlphaFoldDB" id="A0A4R3KFA1"/>
<accession>A0A4R3KFA1</accession>
<feature type="chain" id="PRO_5020228698" evidence="1">
    <location>
        <begin position="23"/>
        <end position="158"/>
    </location>
</feature>
<dbReference type="OrthoDB" id="9934371at2"/>
<keyword evidence="1" id="KW-0732">Signal</keyword>
<reference evidence="2 3" key="1">
    <citation type="submission" date="2019-03" db="EMBL/GenBank/DDBJ databases">
        <title>Genomic Encyclopedia of Type Strains, Phase IV (KMG-IV): sequencing the most valuable type-strain genomes for metagenomic binning, comparative biology and taxonomic classification.</title>
        <authorList>
            <person name="Goeker M."/>
        </authorList>
    </citation>
    <scope>NUCLEOTIDE SEQUENCE [LARGE SCALE GENOMIC DNA]</scope>
    <source>
        <strain evidence="2 3">DSM 20467</strain>
    </source>
</reference>
<dbReference type="EMBL" id="SMAA01000001">
    <property type="protein sequence ID" value="TCS82044.1"/>
    <property type="molecule type" value="Genomic_DNA"/>
</dbReference>